<keyword evidence="1" id="KW-1133">Transmembrane helix</keyword>
<evidence type="ECO:0000313" key="3">
    <source>
        <dbReference type="Proteomes" id="UP000192578"/>
    </source>
</evidence>
<evidence type="ECO:0000256" key="1">
    <source>
        <dbReference type="SAM" id="Phobius"/>
    </source>
</evidence>
<keyword evidence="1" id="KW-0472">Membrane</keyword>
<reference evidence="3" key="1">
    <citation type="submission" date="2017-01" db="EMBL/GenBank/DDBJ databases">
        <title>Comparative genomics of anhydrobiosis in the tardigrade Hypsibius dujardini.</title>
        <authorList>
            <person name="Yoshida Y."/>
            <person name="Koutsovoulos G."/>
            <person name="Laetsch D."/>
            <person name="Stevens L."/>
            <person name="Kumar S."/>
            <person name="Horikawa D."/>
            <person name="Ishino K."/>
            <person name="Komine S."/>
            <person name="Tomita M."/>
            <person name="Blaxter M."/>
            <person name="Arakawa K."/>
        </authorList>
    </citation>
    <scope>NUCLEOTIDE SEQUENCE [LARGE SCALE GENOMIC DNA]</scope>
    <source>
        <strain evidence="3">Z151</strain>
    </source>
</reference>
<keyword evidence="1" id="KW-0812">Transmembrane</keyword>
<dbReference type="Gene3D" id="3.40.50.11350">
    <property type="match status" value="1"/>
</dbReference>
<dbReference type="EMBL" id="MTYJ01000212">
    <property type="protein sequence ID" value="OWA51032.1"/>
    <property type="molecule type" value="Genomic_DNA"/>
</dbReference>
<comment type="caution">
    <text evidence="2">The sequence shown here is derived from an EMBL/GenBank/DDBJ whole genome shotgun (WGS) entry which is preliminary data.</text>
</comment>
<dbReference type="PANTHER" id="PTHR13132:SF29">
    <property type="entry name" value="ALPHA-(1,6)-FUCOSYLTRANSFERASE"/>
    <property type="match status" value="1"/>
</dbReference>
<feature type="transmembrane region" description="Helical" evidence="1">
    <location>
        <begin position="21"/>
        <end position="42"/>
    </location>
</feature>
<organism evidence="2 3">
    <name type="scientific">Hypsibius exemplaris</name>
    <name type="common">Freshwater tardigrade</name>
    <dbReference type="NCBI Taxonomy" id="2072580"/>
    <lineage>
        <taxon>Eukaryota</taxon>
        <taxon>Metazoa</taxon>
        <taxon>Ecdysozoa</taxon>
        <taxon>Tardigrada</taxon>
        <taxon>Eutardigrada</taxon>
        <taxon>Parachela</taxon>
        <taxon>Hypsibioidea</taxon>
        <taxon>Hypsibiidae</taxon>
        <taxon>Hypsibius</taxon>
    </lineage>
</organism>
<dbReference type="Proteomes" id="UP000192578">
    <property type="component" value="Unassembled WGS sequence"/>
</dbReference>
<sequence>MRWLRKTSFANLVEKSWNVRAGTLGRLAVTVLVAFLTIYHGVQFAGYDTLLLIVKALLFDAWHVSGTLRCSRIVFRGAPRRPVTASDVPVDFLTVWNRKFNSPAVVDFREDYLRNCQRTTRTLSAVVSSNRLTSPGLGLGSNINFVLNLFLLAKDAVAPRRNFQLYVVDWNYVSWSELFQDFTAKSPCSIIHTMDPNAFQSVNQSAQTFDLDSAWQVRAESANDDHLLRELNSDGYWNFYQQLTAYEASLPNGVTFRKKSLLARSLLDLQPRLKDVLGQIWSNLVKEGAVHIRRGDKTVTGESINFPISLYVRALRRLCHTNPGRCSRIVYVFCDDAEVCADFVNQAKECFHVTDFRQQVKLKAILPWSERSPVEFRHQNQFNSLPAEERLESAQEMIVSIYLAALSDFFVCTYSSNVCRLVALLKHDNIADLDKDILSLDWSNWIMV</sequence>
<dbReference type="GO" id="GO:0046921">
    <property type="term" value="F:alpha-(1-&gt;6)-fucosyltransferase activity"/>
    <property type="evidence" value="ECO:0007669"/>
    <property type="project" value="TreeGrafter"/>
</dbReference>
<evidence type="ECO:0000313" key="2">
    <source>
        <dbReference type="EMBL" id="OWA51032.1"/>
    </source>
</evidence>
<proteinExistence type="predicted"/>
<protein>
    <submittedName>
        <fullName evidence="2">Uncharacterized protein</fullName>
    </submittedName>
</protein>
<keyword evidence="3" id="KW-1185">Reference proteome</keyword>
<gene>
    <name evidence="2" type="ORF">BV898_15534</name>
</gene>
<dbReference type="OrthoDB" id="10006912at2759"/>
<dbReference type="GO" id="GO:0006487">
    <property type="term" value="P:protein N-linked glycosylation"/>
    <property type="evidence" value="ECO:0007669"/>
    <property type="project" value="TreeGrafter"/>
</dbReference>
<dbReference type="PANTHER" id="PTHR13132">
    <property type="entry name" value="ALPHA- 1,6 -FUCOSYLTRANSFERASE"/>
    <property type="match status" value="1"/>
</dbReference>
<name>A0A9X6NB81_HYPEX</name>
<accession>A0A9X6NB81</accession>
<dbReference type="AlphaFoldDB" id="A0A9X6NB81"/>